<comment type="caution">
    <text evidence="2">The sequence shown here is derived from an EMBL/GenBank/DDBJ whole genome shotgun (WGS) entry which is preliminary data.</text>
</comment>
<evidence type="ECO:0000256" key="1">
    <source>
        <dbReference type="SAM" id="Phobius"/>
    </source>
</evidence>
<keyword evidence="1" id="KW-0472">Membrane</keyword>
<proteinExistence type="predicted"/>
<organism evidence="2 3">
    <name type="scientific">Bacillus aerolatus</name>
    <dbReference type="NCBI Taxonomy" id="2653354"/>
    <lineage>
        <taxon>Bacteria</taxon>
        <taxon>Bacillati</taxon>
        <taxon>Bacillota</taxon>
        <taxon>Bacilli</taxon>
        <taxon>Bacillales</taxon>
        <taxon>Bacillaceae</taxon>
        <taxon>Bacillus</taxon>
    </lineage>
</organism>
<keyword evidence="3" id="KW-1185">Reference proteome</keyword>
<feature type="transmembrane region" description="Helical" evidence="1">
    <location>
        <begin position="25"/>
        <end position="48"/>
    </location>
</feature>
<keyword evidence="1" id="KW-1133">Transmembrane helix</keyword>
<accession>A0A6I1FPA4</accession>
<reference evidence="2 3" key="1">
    <citation type="submission" date="2019-10" db="EMBL/GenBank/DDBJ databases">
        <title>Bacillus aerolatum sp. nov., isolated from bioaerosol of sport playgrounds.</title>
        <authorList>
            <person name="Chen P."/>
            <person name="Zhang G."/>
        </authorList>
    </citation>
    <scope>NUCLEOTIDE SEQUENCE [LARGE SCALE GENOMIC DNA]</scope>
    <source>
        <strain evidence="2 3">CX253</strain>
    </source>
</reference>
<evidence type="ECO:0000313" key="2">
    <source>
        <dbReference type="EMBL" id="KAB7709071.1"/>
    </source>
</evidence>
<protein>
    <submittedName>
        <fullName evidence="2">Uncharacterized protein</fullName>
    </submittedName>
</protein>
<dbReference type="AlphaFoldDB" id="A0A6I1FPA4"/>
<sequence>MNYTPVAEQQEAVGYWSYSGLFSVYTMYSLPMFLIGGIIFSMLADFIIGKIKFSTKVYKYIGAIVVYGIGGVLVNVFFYIALFEEGEKAESRFKSLPGL</sequence>
<evidence type="ECO:0000313" key="3">
    <source>
        <dbReference type="Proteomes" id="UP000429595"/>
    </source>
</evidence>
<dbReference type="RefSeq" id="WP_152149597.1">
    <property type="nucleotide sequence ID" value="NZ_WEIO01000001.1"/>
</dbReference>
<dbReference type="EMBL" id="WEIO01000001">
    <property type="protein sequence ID" value="KAB7709071.1"/>
    <property type="molecule type" value="Genomic_DNA"/>
</dbReference>
<dbReference type="Proteomes" id="UP000429595">
    <property type="component" value="Unassembled WGS sequence"/>
</dbReference>
<keyword evidence="1" id="KW-0812">Transmembrane</keyword>
<gene>
    <name evidence="2" type="ORF">F9802_02820</name>
</gene>
<name>A0A6I1FPA4_9BACI</name>
<feature type="transmembrane region" description="Helical" evidence="1">
    <location>
        <begin position="60"/>
        <end position="82"/>
    </location>
</feature>